<evidence type="ECO:0000313" key="2">
    <source>
        <dbReference type="Proteomes" id="UP000326994"/>
    </source>
</evidence>
<dbReference type="InterPro" id="IPR032675">
    <property type="entry name" value="LRR_dom_sf"/>
</dbReference>
<reference evidence="1 2" key="1">
    <citation type="submission" date="2019-08" db="EMBL/GenBank/DDBJ databases">
        <title>Ulvibacter marinistellae sp. nov., isolated from a starfish, Patiria pectinifera.</title>
        <authorList>
            <person name="Kawano K."/>
            <person name="Ushijima N."/>
            <person name="Kihara M."/>
            <person name="Itoh H."/>
        </authorList>
    </citation>
    <scope>NUCLEOTIDE SEQUENCE [LARGE SCALE GENOMIC DNA]</scope>
    <source>
        <strain evidence="1 2">KK4</strain>
    </source>
</reference>
<sequence>MIFILSISTLLTAQTTTIPDPFFEQALINLGIDSDGIINGQVLTSDVNTVVELDLSQQGAEDITGIEDFTSLEILNVNNKDLTAINLTNNFQLRELYISNTGGENLLITSLDLSNNVNLEEVYSEDLFFLEELNLKNGNNTILTINFTCCDDGLIFLDCVIVDDEIAANNNEHPYNLWNIEANFVYSEDCI</sequence>
<dbReference type="Gene3D" id="3.80.10.10">
    <property type="entry name" value="Ribonuclease Inhibitor"/>
    <property type="match status" value="1"/>
</dbReference>
<name>A0A5J4G358_9FLAO</name>
<dbReference type="SUPFAM" id="SSF52058">
    <property type="entry name" value="L domain-like"/>
    <property type="match status" value="1"/>
</dbReference>
<gene>
    <name evidence="1" type="ORF">ULMS_26630</name>
</gene>
<dbReference type="AlphaFoldDB" id="A0A5J4G358"/>
<comment type="caution">
    <text evidence="1">The sequence shown here is derived from an EMBL/GenBank/DDBJ whole genome shotgun (WGS) entry which is preliminary data.</text>
</comment>
<keyword evidence="2" id="KW-1185">Reference proteome</keyword>
<accession>A0A5J4G358</accession>
<dbReference type="EMBL" id="BKCF01000005">
    <property type="protein sequence ID" value="GEQ87155.1"/>
    <property type="molecule type" value="Genomic_DNA"/>
</dbReference>
<protein>
    <submittedName>
        <fullName evidence="1">Uncharacterized protein</fullName>
    </submittedName>
</protein>
<organism evidence="1 2">
    <name type="scientific">Patiriisocius marinistellae</name>
    <dbReference type="NCBI Taxonomy" id="2494560"/>
    <lineage>
        <taxon>Bacteria</taxon>
        <taxon>Pseudomonadati</taxon>
        <taxon>Bacteroidota</taxon>
        <taxon>Flavobacteriia</taxon>
        <taxon>Flavobacteriales</taxon>
        <taxon>Flavobacteriaceae</taxon>
        <taxon>Patiriisocius</taxon>
    </lineage>
</organism>
<evidence type="ECO:0000313" key="1">
    <source>
        <dbReference type="EMBL" id="GEQ87155.1"/>
    </source>
</evidence>
<dbReference type="Proteomes" id="UP000326994">
    <property type="component" value="Unassembled WGS sequence"/>
</dbReference>
<proteinExistence type="predicted"/>